<evidence type="ECO:0000256" key="14">
    <source>
        <dbReference type="ARBA" id="ARBA00051585"/>
    </source>
</evidence>
<feature type="compositionally biased region" description="Basic and acidic residues" evidence="18">
    <location>
        <begin position="12"/>
        <end position="21"/>
    </location>
</feature>
<keyword evidence="9" id="KW-1133">Transmembrane helix</keyword>
<dbReference type="OrthoDB" id="288590at2759"/>
<sequence>MEEVAYSVALRQQEKNDKGDDERDELGDLDARERQQRQPARRHCARLQLRPALANREGRQPAELGEEDAQSGNAREQRQHRPPREQKVIKAGAAAGAAYLGWKYLDEKHGISNDLELARRLLKLKKEINERNTKRVFNVTNMWYEAYAKNPKKPALLYLDEVVTYQDMEDRSNQVANWLLSKGLKRGDTVALLMENRPEFVISWLGMTKIGVKVALINTSIKQKPLLHCLKISGCKIVLFGSELAEPIRDIKDELADLGIELAAEGAREASPDWIEVVNPEIDASPKTATSPKLREGIGMQDVFGFIYTSGTTGLPKAAVILHQKMFSFGALMTNAFQCTQDDIVYTCLPLFHSAGGGLGIGIMLYTGATVVIKRKFSVTDFWSDCVKYKCTVVQYIGELCRYLVMAEPRPEETQHKVRIAIGNGLRPEIWAEFQERFQIPQVGEFYGATEGNGALVQHCTKPEDRGAVGRMGSLLMRVTGVKFARFDVLEEAPVRGADGFCIECDVDEPGELLFPIRDNDPSSAFAGYNDPKATAKKIITDAFAKGDKYFRTGDLLSRDARGRIYFRDRIGDTFRCKGENVSTSEVAEVLSTFPGIEELNIYGVQIPNNEDGRFPCAALTPKDSDLSNVDLKGFYEHAKKNLPSYSIPMFIRVQPVMPVTATMKHQKVQLRKEGMDIHVIKDPMYWLHDEKKEYVLLTEEDYARIIGQRARL</sequence>
<dbReference type="GO" id="GO:0005778">
    <property type="term" value="C:peroxisomal membrane"/>
    <property type="evidence" value="ECO:0007669"/>
    <property type="project" value="UniProtKB-SubCell"/>
</dbReference>
<dbReference type="FunFam" id="3.40.50.12780:FF:000019">
    <property type="entry name" value="Long-chain fatty acid transporter"/>
    <property type="match status" value="1"/>
</dbReference>
<dbReference type="AlphaFoldDB" id="A0A2R5GLR6"/>
<evidence type="ECO:0000256" key="16">
    <source>
        <dbReference type="ARBA" id="ARBA00068795"/>
    </source>
</evidence>
<evidence type="ECO:0000256" key="12">
    <source>
        <dbReference type="ARBA" id="ARBA00023140"/>
    </source>
</evidence>
<dbReference type="PANTHER" id="PTHR43107:SF15">
    <property type="entry name" value="FATTY ACID TRANSPORT PROTEIN 3, ISOFORM A"/>
    <property type="match status" value="1"/>
</dbReference>
<feature type="domain" description="AMP-dependent synthetase/ligase" evidence="19">
    <location>
        <begin position="146"/>
        <end position="477"/>
    </location>
</feature>
<evidence type="ECO:0000256" key="13">
    <source>
        <dbReference type="ARBA" id="ARBA00046271"/>
    </source>
</evidence>
<keyword evidence="5" id="KW-0436">Ligase</keyword>
<keyword evidence="4" id="KW-1003">Cell membrane</keyword>
<evidence type="ECO:0000256" key="10">
    <source>
        <dbReference type="ARBA" id="ARBA00023055"/>
    </source>
</evidence>
<dbReference type="GO" id="GO:0004467">
    <property type="term" value="F:long-chain fatty acid-CoA ligase activity"/>
    <property type="evidence" value="ECO:0007669"/>
    <property type="project" value="TreeGrafter"/>
</dbReference>
<feature type="region of interest" description="Disordered" evidence="18">
    <location>
        <begin position="1"/>
        <end position="88"/>
    </location>
</feature>
<comment type="catalytic activity">
    <reaction evidence="14">
        <text>a very long-chain fatty acid + ATP + CoA = a very long-chain fatty acyl-CoA + AMP + diphosphate</text>
        <dbReference type="Rhea" id="RHEA:54536"/>
        <dbReference type="ChEBI" id="CHEBI:30616"/>
        <dbReference type="ChEBI" id="CHEBI:33019"/>
        <dbReference type="ChEBI" id="CHEBI:57287"/>
        <dbReference type="ChEBI" id="CHEBI:58950"/>
        <dbReference type="ChEBI" id="CHEBI:138261"/>
        <dbReference type="ChEBI" id="CHEBI:456215"/>
    </reaction>
</comment>
<dbReference type="InterPro" id="IPR045851">
    <property type="entry name" value="AMP-bd_C_sf"/>
</dbReference>
<evidence type="ECO:0000256" key="3">
    <source>
        <dbReference type="ARBA" id="ARBA00022448"/>
    </source>
</evidence>
<keyword evidence="7" id="KW-0547">Nucleotide-binding</keyword>
<dbReference type="Gene3D" id="3.30.300.30">
    <property type="match status" value="1"/>
</dbReference>
<feature type="compositionally biased region" description="Basic and acidic residues" evidence="18">
    <location>
        <begin position="75"/>
        <end position="88"/>
    </location>
</feature>
<dbReference type="GO" id="GO:0005324">
    <property type="term" value="F:long-chain fatty acid transmembrane transporter activity"/>
    <property type="evidence" value="ECO:0007669"/>
    <property type="project" value="TreeGrafter"/>
</dbReference>
<keyword evidence="21" id="KW-1185">Reference proteome</keyword>
<dbReference type="Proteomes" id="UP000241890">
    <property type="component" value="Unassembled WGS sequence"/>
</dbReference>
<dbReference type="GO" id="GO:0005524">
    <property type="term" value="F:ATP binding"/>
    <property type="evidence" value="ECO:0007669"/>
    <property type="project" value="UniProtKB-KW"/>
</dbReference>
<dbReference type="NCBIfam" id="NF006134">
    <property type="entry name" value="PRK08279.1"/>
    <property type="match status" value="1"/>
</dbReference>
<evidence type="ECO:0000256" key="11">
    <source>
        <dbReference type="ARBA" id="ARBA00023136"/>
    </source>
</evidence>
<evidence type="ECO:0000256" key="5">
    <source>
        <dbReference type="ARBA" id="ARBA00022598"/>
    </source>
</evidence>
<keyword evidence="8" id="KW-0067">ATP-binding</keyword>
<gene>
    <name evidence="20" type="ORF">FCC1311_086761</name>
</gene>
<name>A0A2R5GLR6_9STRA</name>
<protein>
    <recommendedName>
        <fullName evidence="16">Very long-chain fatty acid transport protein</fullName>
    </recommendedName>
    <alternativeName>
        <fullName evidence="17">Very-long-chain acyl-CoA synthetase</fullName>
    </alternativeName>
</protein>
<evidence type="ECO:0000256" key="4">
    <source>
        <dbReference type="ARBA" id="ARBA00022475"/>
    </source>
</evidence>
<dbReference type="InterPro" id="IPR042099">
    <property type="entry name" value="ANL_N_sf"/>
</dbReference>
<keyword evidence="6" id="KW-0812">Transmembrane</keyword>
<reference evidence="20 21" key="1">
    <citation type="submission" date="2017-12" db="EMBL/GenBank/DDBJ databases">
        <title>Sequencing, de novo assembly and annotation of complete genome of a new Thraustochytrid species, strain FCC1311.</title>
        <authorList>
            <person name="Sedici K."/>
            <person name="Godart F."/>
            <person name="Aiese Cigliano R."/>
            <person name="Sanseverino W."/>
            <person name="Barakat M."/>
            <person name="Ortet P."/>
            <person name="Marechal E."/>
            <person name="Cagnac O."/>
            <person name="Amato A."/>
        </authorList>
    </citation>
    <scope>NUCLEOTIDE SEQUENCE [LARGE SCALE GENOMIC DNA]</scope>
</reference>
<evidence type="ECO:0000256" key="15">
    <source>
        <dbReference type="ARBA" id="ARBA00060276"/>
    </source>
</evidence>
<proteinExistence type="inferred from homology"/>
<keyword evidence="11" id="KW-0472">Membrane</keyword>
<comment type="caution">
    <text evidence="20">The sequence shown here is derived from an EMBL/GenBank/DDBJ whole genome shotgun (WGS) entry which is preliminary data.</text>
</comment>
<evidence type="ECO:0000256" key="6">
    <source>
        <dbReference type="ARBA" id="ARBA00022692"/>
    </source>
</evidence>
<comment type="similarity">
    <text evidence="2">Belongs to the ATP-dependent AMP-binding enzyme family.</text>
</comment>
<dbReference type="Pfam" id="PF00501">
    <property type="entry name" value="AMP-binding"/>
    <property type="match status" value="1"/>
</dbReference>
<evidence type="ECO:0000313" key="20">
    <source>
        <dbReference type="EMBL" id="GBG31575.1"/>
    </source>
</evidence>
<dbReference type="InParanoid" id="A0A2R5GLR6"/>
<keyword evidence="10" id="KW-0445">Lipid transport</keyword>
<evidence type="ECO:0000256" key="9">
    <source>
        <dbReference type="ARBA" id="ARBA00022989"/>
    </source>
</evidence>
<keyword evidence="3" id="KW-0813">Transport</keyword>
<dbReference type="PROSITE" id="PS00455">
    <property type="entry name" value="AMP_BINDING"/>
    <property type="match status" value="1"/>
</dbReference>
<evidence type="ECO:0000256" key="7">
    <source>
        <dbReference type="ARBA" id="ARBA00022741"/>
    </source>
</evidence>
<organism evidence="20 21">
    <name type="scientific">Hondaea fermentalgiana</name>
    <dbReference type="NCBI Taxonomy" id="2315210"/>
    <lineage>
        <taxon>Eukaryota</taxon>
        <taxon>Sar</taxon>
        <taxon>Stramenopiles</taxon>
        <taxon>Bigyra</taxon>
        <taxon>Labyrinthulomycetes</taxon>
        <taxon>Thraustochytrida</taxon>
        <taxon>Thraustochytriidae</taxon>
        <taxon>Hondaea</taxon>
    </lineage>
</organism>
<dbReference type="InterPro" id="IPR000873">
    <property type="entry name" value="AMP-dep_synth/lig_dom"/>
</dbReference>
<comment type="subcellular location">
    <subcellularLocation>
        <location evidence="1">Cell membrane</location>
        <topology evidence="1">Multi-pass membrane protein</topology>
    </subcellularLocation>
    <subcellularLocation>
        <location evidence="13">Peroxisome membrane</location>
    </subcellularLocation>
</comment>
<evidence type="ECO:0000313" key="21">
    <source>
        <dbReference type="Proteomes" id="UP000241890"/>
    </source>
</evidence>
<dbReference type="PANTHER" id="PTHR43107">
    <property type="entry name" value="LONG-CHAIN FATTY ACID TRANSPORT PROTEIN"/>
    <property type="match status" value="1"/>
</dbReference>
<evidence type="ECO:0000256" key="17">
    <source>
        <dbReference type="ARBA" id="ARBA00078285"/>
    </source>
</evidence>
<dbReference type="InterPro" id="IPR020845">
    <property type="entry name" value="AMP-binding_CS"/>
</dbReference>
<accession>A0A2R5GLR6</accession>
<comment type="function">
    <text evidence="15">Acyl-CoA synthetase required for both the import of long chain fatty acids (LCFAs) (C14-C18) and the activation very long chain fatty acids (VLCFAs) (C20-C26) by esterification of the fatty acids into metabolically active CoA-thioesters for subsequent degradation or incorporation into phospholipids. The transport and fatty acyl-CoA synthetase activities are genetically separable and are thus independent activities. Esterifies VLCFAs in the peroxisome matrix. The VLCFAs are actively transported into peroxisomes by a PXA1-PXA2 heterodimeric transporter in the peroxisomal membrane.</text>
</comment>
<evidence type="ECO:0000256" key="2">
    <source>
        <dbReference type="ARBA" id="ARBA00006432"/>
    </source>
</evidence>
<dbReference type="GO" id="GO:0005886">
    <property type="term" value="C:plasma membrane"/>
    <property type="evidence" value="ECO:0007669"/>
    <property type="project" value="UniProtKB-SubCell"/>
</dbReference>
<dbReference type="Gene3D" id="3.40.50.12780">
    <property type="entry name" value="N-terminal domain of ligase-like"/>
    <property type="match status" value="1"/>
</dbReference>
<dbReference type="EMBL" id="BEYU01000100">
    <property type="protein sequence ID" value="GBG31575.1"/>
    <property type="molecule type" value="Genomic_DNA"/>
</dbReference>
<keyword evidence="12" id="KW-0576">Peroxisome</keyword>
<dbReference type="GO" id="GO:0044539">
    <property type="term" value="P:long-chain fatty acid import into cell"/>
    <property type="evidence" value="ECO:0007669"/>
    <property type="project" value="TreeGrafter"/>
</dbReference>
<dbReference type="SUPFAM" id="SSF56801">
    <property type="entry name" value="Acetyl-CoA synthetase-like"/>
    <property type="match status" value="1"/>
</dbReference>
<evidence type="ECO:0000259" key="19">
    <source>
        <dbReference type="Pfam" id="PF00501"/>
    </source>
</evidence>
<evidence type="ECO:0000256" key="18">
    <source>
        <dbReference type="SAM" id="MobiDB-lite"/>
    </source>
</evidence>
<evidence type="ECO:0000256" key="8">
    <source>
        <dbReference type="ARBA" id="ARBA00022840"/>
    </source>
</evidence>
<evidence type="ECO:0000256" key="1">
    <source>
        <dbReference type="ARBA" id="ARBA00004651"/>
    </source>
</evidence>